<gene>
    <name evidence="3" type="ORF">RG540_PA13660</name>
</gene>
<dbReference type="GO" id="GO:0005975">
    <property type="term" value="P:carbohydrate metabolic process"/>
    <property type="evidence" value="ECO:0007669"/>
    <property type="project" value="InterPro"/>
</dbReference>
<dbReference type="RefSeq" id="WP_041365782.1">
    <property type="nucleotide sequence ID" value="NZ_HG938354.1"/>
</dbReference>
<keyword evidence="3" id="KW-0614">Plasmid</keyword>
<protein>
    <submittedName>
        <fullName evidence="3">Beta-glucanase/beta-glucan synthetase</fullName>
    </submittedName>
</protein>
<comment type="similarity">
    <text evidence="1">Belongs to the glycosyl hydrolase 16 family.</text>
</comment>
<evidence type="ECO:0000259" key="2">
    <source>
        <dbReference type="PROSITE" id="PS51762"/>
    </source>
</evidence>
<dbReference type="InterPro" id="IPR013320">
    <property type="entry name" value="ConA-like_dom_sf"/>
</dbReference>
<dbReference type="HOGENOM" id="CLU_899631_0_0_5"/>
<dbReference type="PATRIC" id="fig|1028800.3.peg.6013"/>
<dbReference type="GO" id="GO:0004553">
    <property type="term" value="F:hydrolase activity, hydrolyzing O-glycosyl compounds"/>
    <property type="evidence" value="ECO:0007669"/>
    <property type="project" value="InterPro"/>
</dbReference>
<name>A0A068T0R6_NEOGA</name>
<dbReference type="KEGG" id="ngg:RG540_PA13660"/>
<dbReference type="GeneID" id="24261266"/>
<evidence type="ECO:0000313" key="3">
    <source>
        <dbReference type="EMBL" id="CDN52042.1"/>
    </source>
</evidence>
<dbReference type="EMBL" id="HG938354">
    <property type="protein sequence ID" value="CDN52042.1"/>
    <property type="molecule type" value="Genomic_DNA"/>
</dbReference>
<dbReference type="PROSITE" id="PS51762">
    <property type="entry name" value="GH16_2"/>
    <property type="match status" value="1"/>
</dbReference>
<accession>A0A068T0R6</accession>
<dbReference type="Proteomes" id="UP000028181">
    <property type="component" value="Plasmid pHAMBI540a"/>
</dbReference>
<dbReference type="OrthoDB" id="9809583at2"/>
<sequence length="309" mass="34634">MTTLLSRRSFAVGALASAGLGGGLVWRSKASERLEDPTSGRALIFEDNFTRLDWSAWSAGPKPTTSDPGFYGRSAFARDSGEEGFNPYAIVDDPNASDGKALEVAAKYIGRPMKVPNYYGNDLAEFQWISGNLQTAKRDGTVLKGWRRGYFEARMLFPRHPLSWPAFWMMNGRSILRPQTSIEIDVVEHKGWEPTLYGAYLHEWGQPGEHNEGTGVPTPIDMTAGYCRYGVLVTDTECTIYFERQPIVDTKTGMPAVWTINRSAQLDADQDVFWPVLTLALRSDVPYPQPLLPADTLTRMRVDYFRVYA</sequence>
<dbReference type="Gene3D" id="2.60.120.200">
    <property type="match status" value="1"/>
</dbReference>
<evidence type="ECO:0000256" key="1">
    <source>
        <dbReference type="ARBA" id="ARBA00006865"/>
    </source>
</evidence>
<keyword evidence="4" id="KW-1185">Reference proteome</keyword>
<reference evidence="4" key="1">
    <citation type="journal article" date="2014" name="BMC Genomics">
        <title>Genome sequencing of two Neorhizobium galegae strains reveals a noeT gene responsible for the unusual acetylation of the nodulation factors.</title>
        <authorList>
            <person name="Osterman J."/>
            <person name="Marsh J."/>
            <person name="Laine P.K."/>
            <person name="Zeng Z."/>
            <person name="Alatalo E."/>
            <person name="Sullivan J.T."/>
            <person name="Young J.P."/>
            <person name="Thomas-Oates J."/>
            <person name="Paulin L."/>
            <person name="Lindstrom K."/>
        </authorList>
    </citation>
    <scope>NUCLEOTIDE SEQUENCE [LARGE SCALE GENOMIC DNA]</scope>
    <source>
        <strain evidence="4">HAMBI 540</strain>
    </source>
</reference>
<proteinExistence type="inferred from homology"/>
<evidence type="ECO:0000313" key="4">
    <source>
        <dbReference type="Proteomes" id="UP000028181"/>
    </source>
</evidence>
<dbReference type="eggNOG" id="COG2273">
    <property type="taxonomic scope" value="Bacteria"/>
</dbReference>
<geneLocation type="plasmid" evidence="4">
    <name>II</name>
</geneLocation>
<feature type="domain" description="GH16" evidence="2">
    <location>
        <begin position="55"/>
        <end position="309"/>
    </location>
</feature>
<dbReference type="SUPFAM" id="SSF49899">
    <property type="entry name" value="Concanavalin A-like lectins/glucanases"/>
    <property type="match status" value="1"/>
</dbReference>
<dbReference type="AlphaFoldDB" id="A0A068T0R6"/>
<organism evidence="3 4">
    <name type="scientific">Neorhizobium galegae bv. orientalis str. HAMBI 540</name>
    <dbReference type="NCBI Taxonomy" id="1028800"/>
    <lineage>
        <taxon>Bacteria</taxon>
        <taxon>Pseudomonadati</taxon>
        <taxon>Pseudomonadota</taxon>
        <taxon>Alphaproteobacteria</taxon>
        <taxon>Hyphomicrobiales</taxon>
        <taxon>Rhizobiaceae</taxon>
        <taxon>Rhizobium/Agrobacterium group</taxon>
        <taxon>Neorhizobium</taxon>
    </lineage>
</organism>
<dbReference type="InterPro" id="IPR000757">
    <property type="entry name" value="Beta-glucanase-like"/>
</dbReference>